<dbReference type="InterPro" id="IPR002550">
    <property type="entry name" value="CNNM"/>
</dbReference>
<dbReference type="Gene3D" id="3.30.465.10">
    <property type="match status" value="1"/>
</dbReference>
<organism evidence="12 13">
    <name type="scientific">Polluticaenibacter yanchengensis</name>
    <dbReference type="NCBI Taxonomy" id="3014562"/>
    <lineage>
        <taxon>Bacteria</taxon>
        <taxon>Pseudomonadati</taxon>
        <taxon>Bacteroidota</taxon>
        <taxon>Chitinophagia</taxon>
        <taxon>Chitinophagales</taxon>
        <taxon>Chitinophagaceae</taxon>
        <taxon>Polluticaenibacter</taxon>
    </lineage>
</organism>
<evidence type="ECO:0000256" key="10">
    <source>
        <dbReference type="SAM" id="Phobius"/>
    </source>
</evidence>
<dbReference type="SUPFAM" id="SSF54631">
    <property type="entry name" value="CBS-domain pair"/>
    <property type="match status" value="1"/>
</dbReference>
<keyword evidence="5" id="KW-0677">Repeat</keyword>
<dbReference type="SUPFAM" id="SSF56176">
    <property type="entry name" value="FAD-binding/transporter-associated domain-like"/>
    <property type="match status" value="1"/>
</dbReference>
<evidence type="ECO:0000313" key="13">
    <source>
        <dbReference type="Proteomes" id="UP001210231"/>
    </source>
</evidence>
<keyword evidence="7 9" id="KW-0129">CBS domain</keyword>
<reference evidence="12 13" key="1">
    <citation type="submission" date="2022-12" db="EMBL/GenBank/DDBJ databases">
        <title>Chitinophagaceae gen. sp. nov., a new member of the family Chitinophagaceae, isolated from soil in a chemical factory.</title>
        <authorList>
            <person name="Ke Z."/>
        </authorList>
    </citation>
    <scope>NUCLEOTIDE SEQUENCE [LARGE SCALE GENOMIC DNA]</scope>
    <source>
        <strain evidence="12 13">LY-5</strain>
    </source>
</reference>
<dbReference type="RefSeq" id="WP_407032401.1">
    <property type="nucleotide sequence ID" value="NZ_JAQGEF010000022.1"/>
</dbReference>
<name>A0ABT4UMI9_9BACT</name>
<accession>A0ABT4UMI9</accession>
<dbReference type="InterPro" id="IPR016169">
    <property type="entry name" value="FAD-bd_PCMH_sub2"/>
</dbReference>
<evidence type="ECO:0000256" key="3">
    <source>
        <dbReference type="ARBA" id="ARBA00022475"/>
    </source>
</evidence>
<keyword evidence="8 10" id="KW-0472">Membrane</keyword>
<dbReference type="SMART" id="SM01091">
    <property type="entry name" value="CorC_HlyC"/>
    <property type="match status" value="1"/>
</dbReference>
<evidence type="ECO:0000256" key="8">
    <source>
        <dbReference type="ARBA" id="ARBA00023136"/>
    </source>
</evidence>
<gene>
    <name evidence="12" type="ORF">O3P16_14745</name>
</gene>
<dbReference type="PROSITE" id="PS51371">
    <property type="entry name" value="CBS"/>
    <property type="match status" value="2"/>
</dbReference>
<dbReference type="InterPro" id="IPR036318">
    <property type="entry name" value="FAD-bd_PCMH-like_sf"/>
</dbReference>
<comment type="subcellular location">
    <subcellularLocation>
        <location evidence="1">Cell membrane</location>
        <topology evidence="1">Multi-pass membrane protein</topology>
    </subcellularLocation>
</comment>
<dbReference type="Proteomes" id="UP001210231">
    <property type="component" value="Unassembled WGS sequence"/>
</dbReference>
<evidence type="ECO:0000256" key="2">
    <source>
        <dbReference type="ARBA" id="ARBA00006337"/>
    </source>
</evidence>
<dbReference type="InterPro" id="IPR046342">
    <property type="entry name" value="CBS_dom_sf"/>
</dbReference>
<dbReference type="EMBL" id="JAQGEF010000022">
    <property type="protein sequence ID" value="MDA3616071.1"/>
    <property type="molecule type" value="Genomic_DNA"/>
</dbReference>
<evidence type="ECO:0000256" key="4">
    <source>
        <dbReference type="ARBA" id="ARBA00022692"/>
    </source>
</evidence>
<dbReference type="Gene3D" id="3.10.580.10">
    <property type="entry name" value="CBS-domain"/>
    <property type="match status" value="1"/>
</dbReference>
<keyword evidence="13" id="KW-1185">Reference proteome</keyword>
<proteinExistence type="inferred from homology"/>
<keyword evidence="4 10" id="KW-0812">Transmembrane</keyword>
<comment type="similarity">
    <text evidence="2">Belongs to the UPF0053 family.</text>
</comment>
<dbReference type="PANTHER" id="PTHR22777">
    <property type="entry name" value="HEMOLYSIN-RELATED"/>
    <property type="match status" value="1"/>
</dbReference>
<dbReference type="InterPro" id="IPR005170">
    <property type="entry name" value="Transptr-assoc_dom"/>
</dbReference>
<dbReference type="Pfam" id="PF03471">
    <property type="entry name" value="CorC_HlyC"/>
    <property type="match status" value="1"/>
</dbReference>
<protein>
    <submittedName>
        <fullName evidence="12">CNNM domain-containing protein</fullName>
    </submittedName>
</protein>
<feature type="transmembrane region" description="Helical" evidence="10">
    <location>
        <begin position="81"/>
        <end position="105"/>
    </location>
</feature>
<sequence>MITDYFSNTLLQVKSVILQEISSNIIVVMVVLLIVLAIMACCISGAESAYLGLSGKDQNFIKTRPQSNYKRVTTLLENPEILQGALLISKRFFILAFIIISNYLFDNLLEVPNIWLLMLIKAASLFIFIYIFIQVLPKSFANLNHVRYAINTGWFVELTLMLTKIPASWMAANTDKLERWLGKRSKSVTKEEMRTAIDLTSAKSEQNILKGILDFGDKMVKQVMRTRLDVSGIKYNVTFPKLIEQLKDYKFSRMPVYNSSLDEIKGMLHSKDVLPHLHENEHFDWHQLIRPAYFIHENKFIEDLMKEFQQKRIHFAIVVDEFGGTSGIITLEDILEEVIGEISDEFDTNETQNKKIDDNTYIIEGKTMLSDVCKFIQVPMDTFDIVKGDSDSLAGLVLELAGEIPEANSMFQVQGFEFTVLEVIKNRINLVQVVKKPHEMPED</sequence>
<evidence type="ECO:0000256" key="5">
    <source>
        <dbReference type="ARBA" id="ARBA00022737"/>
    </source>
</evidence>
<evidence type="ECO:0000256" key="9">
    <source>
        <dbReference type="PROSITE-ProRule" id="PRU00703"/>
    </source>
</evidence>
<feature type="domain" description="CBS" evidence="11">
    <location>
        <begin position="224"/>
        <end position="285"/>
    </location>
</feature>
<evidence type="ECO:0000256" key="7">
    <source>
        <dbReference type="ARBA" id="ARBA00023122"/>
    </source>
</evidence>
<evidence type="ECO:0000313" key="12">
    <source>
        <dbReference type="EMBL" id="MDA3616071.1"/>
    </source>
</evidence>
<comment type="caution">
    <text evidence="12">The sequence shown here is derived from an EMBL/GenBank/DDBJ whole genome shotgun (WGS) entry which is preliminary data.</text>
</comment>
<dbReference type="SMART" id="SM00116">
    <property type="entry name" value="CBS"/>
    <property type="match status" value="2"/>
</dbReference>
<evidence type="ECO:0000256" key="6">
    <source>
        <dbReference type="ARBA" id="ARBA00022989"/>
    </source>
</evidence>
<dbReference type="Pfam" id="PF00571">
    <property type="entry name" value="CBS"/>
    <property type="match status" value="2"/>
</dbReference>
<dbReference type="PANTHER" id="PTHR22777:SF32">
    <property type="entry name" value="UPF0053 INNER MEMBRANE PROTEIN YFJD"/>
    <property type="match status" value="1"/>
</dbReference>
<feature type="transmembrane region" description="Helical" evidence="10">
    <location>
        <begin position="114"/>
        <end position="133"/>
    </location>
</feature>
<keyword evidence="6 10" id="KW-1133">Transmembrane helix</keyword>
<evidence type="ECO:0000256" key="1">
    <source>
        <dbReference type="ARBA" id="ARBA00004651"/>
    </source>
</evidence>
<keyword evidence="3" id="KW-1003">Cell membrane</keyword>
<dbReference type="InterPro" id="IPR000644">
    <property type="entry name" value="CBS_dom"/>
</dbReference>
<feature type="transmembrane region" description="Helical" evidence="10">
    <location>
        <begin position="21"/>
        <end position="46"/>
    </location>
</feature>
<dbReference type="Pfam" id="PF01595">
    <property type="entry name" value="CNNM"/>
    <property type="match status" value="1"/>
</dbReference>
<dbReference type="CDD" id="cd04590">
    <property type="entry name" value="CBS_pair_CorC_HlyC_assoc"/>
    <property type="match status" value="1"/>
</dbReference>
<evidence type="ECO:0000259" key="11">
    <source>
        <dbReference type="PROSITE" id="PS51371"/>
    </source>
</evidence>
<feature type="domain" description="CBS" evidence="11">
    <location>
        <begin position="288"/>
        <end position="345"/>
    </location>
</feature>
<dbReference type="InterPro" id="IPR044751">
    <property type="entry name" value="Ion_transp-like_CBS"/>
</dbReference>